<dbReference type="Gene3D" id="3.40.50.300">
    <property type="entry name" value="P-loop containing nucleotide triphosphate hydrolases"/>
    <property type="match status" value="1"/>
</dbReference>
<dbReference type="Proteomes" id="UP000186817">
    <property type="component" value="Unassembled WGS sequence"/>
</dbReference>
<evidence type="ECO:0000313" key="1">
    <source>
        <dbReference type="EMBL" id="OLP95365.1"/>
    </source>
</evidence>
<accession>A0A1Q9DJL5</accession>
<proteinExistence type="predicted"/>
<organism evidence="1 2">
    <name type="scientific">Symbiodinium microadriaticum</name>
    <name type="common">Dinoflagellate</name>
    <name type="synonym">Zooxanthella microadriatica</name>
    <dbReference type="NCBI Taxonomy" id="2951"/>
    <lineage>
        <taxon>Eukaryota</taxon>
        <taxon>Sar</taxon>
        <taxon>Alveolata</taxon>
        <taxon>Dinophyceae</taxon>
        <taxon>Suessiales</taxon>
        <taxon>Symbiodiniaceae</taxon>
        <taxon>Symbiodinium</taxon>
    </lineage>
</organism>
<protein>
    <submittedName>
        <fullName evidence="1">Uncharacterized protein</fullName>
    </submittedName>
</protein>
<dbReference type="EMBL" id="LSRX01000506">
    <property type="protein sequence ID" value="OLP95365.1"/>
    <property type="molecule type" value="Genomic_DNA"/>
</dbReference>
<sequence>MPGYMNYALGCVKIAGGKLLDYLGYELGSEPRELTQEERDKAVSLFNEIVGMVRRQRINAPMHAGVMGLDAFVPIGQGLSIALRTLPPTLHFI</sequence>
<reference evidence="1 2" key="1">
    <citation type="submission" date="2016-02" db="EMBL/GenBank/DDBJ databases">
        <title>Genome analysis of coral dinoflagellate symbionts highlights evolutionary adaptations to a symbiotic lifestyle.</title>
        <authorList>
            <person name="Aranda M."/>
            <person name="Li Y."/>
            <person name="Liew Y.J."/>
            <person name="Baumgarten S."/>
            <person name="Simakov O."/>
            <person name="Wilson M."/>
            <person name="Piel J."/>
            <person name="Ashoor H."/>
            <person name="Bougouffa S."/>
            <person name="Bajic V.B."/>
            <person name="Ryu T."/>
            <person name="Ravasi T."/>
            <person name="Bayer T."/>
            <person name="Micklem G."/>
            <person name="Kim H."/>
            <person name="Bhak J."/>
            <person name="Lajeunesse T.C."/>
            <person name="Voolstra C.R."/>
        </authorList>
    </citation>
    <scope>NUCLEOTIDE SEQUENCE [LARGE SCALE GENOMIC DNA]</scope>
    <source>
        <strain evidence="1 2">CCMP2467</strain>
    </source>
</reference>
<gene>
    <name evidence="1" type="ORF">AK812_SmicGene22529</name>
</gene>
<dbReference type="AlphaFoldDB" id="A0A1Q9DJL5"/>
<dbReference type="InterPro" id="IPR027417">
    <property type="entry name" value="P-loop_NTPase"/>
</dbReference>
<name>A0A1Q9DJL5_SYMMI</name>
<evidence type="ECO:0000313" key="2">
    <source>
        <dbReference type="Proteomes" id="UP000186817"/>
    </source>
</evidence>
<dbReference type="OrthoDB" id="30023at2759"/>
<keyword evidence="2" id="KW-1185">Reference proteome</keyword>
<comment type="caution">
    <text evidence="1">The sequence shown here is derived from an EMBL/GenBank/DDBJ whole genome shotgun (WGS) entry which is preliminary data.</text>
</comment>